<evidence type="ECO:0000313" key="1">
    <source>
        <dbReference type="Ensembl" id="ENSSGRP00000016963.1"/>
    </source>
</evidence>
<evidence type="ECO:0000313" key="2">
    <source>
        <dbReference type="Proteomes" id="UP000472262"/>
    </source>
</evidence>
<dbReference type="InParanoid" id="A0A672KW39"/>
<protein>
    <submittedName>
        <fullName evidence="1">PR domain containing 4</fullName>
    </submittedName>
</protein>
<dbReference type="Ensembl" id="ENSSGRT00000018334.1">
    <property type="protein sequence ID" value="ENSSGRP00000016963.1"/>
    <property type="gene ID" value="ENSSGRG00000010302.1"/>
</dbReference>
<accession>A0A672KW39</accession>
<reference evidence="1" key="1">
    <citation type="submission" date="2025-08" db="UniProtKB">
        <authorList>
            <consortium name="Ensembl"/>
        </authorList>
    </citation>
    <scope>IDENTIFICATION</scope>
</reference>
<proteinExistence type="predicted"/>
<name>A0A672KW39_SINGR</name>
<reference evidence="1" key="2">
    <citation type="submission" date="2025-09" db="UniProtKB">
        <authorList>
            <consortium name="Ensembl"/>
        </authorList>
    </citation>
    <scope>IDENTIFICATION</scope>
</reference>
<dbReference type="Proteomes" id="UP000472262">
    <property type="component" value="Unassembled WGS sequence"/>
</dbReference>
<organism evidence="1 2">
    <name type="scientific">Sinocyclocheilus grahami</name>
    <name type="common">Dianchi golden-line fish</name>
    <name type="synonym">Barbus grahami</name>
    <dbReference type="NCBI Taxonomy" id="75366"/>
    <lineage>
        <taxon>Eukaryota</taxon>
        <taxon>Metazoa</taxon>
        <taxon>Chordata</taxon>
        <taxon>Craniata</taxon>
        <taxon>Vertebrata</taxon>
        <taxon>Euteleostomi</taxon>
        <taxon>Actinopterygii</taxon>
        <taxon>Neopterygii</taxon>
        <taxon>Teleostei</taxon>
        <taxon>Ostariophysi</taxon>
        <taxon>Cypriniformes</taxon>
        <taxon>Cyprinidae</taxon>
        <taxon>Cyprininae</taxon>
        <taxon>Sinocyclocheilus</taxon>
    </lineage>
</organism>
<sequence length="300" mass="31120">MNDMNLSPVGMDQLSVPPVIASHLGLPTSPTHNPITTPGMPVAIPSLGPSLGPLPSALSLMLPMGPLGDRGVMCGLPERNYTLPPPPYPHLESSYFRHILPGILSYLADRPPPQYIHPSSLNMDGTLSVSNNNPSGLDLYSGHGGPLEQGLVTLDTRQVGGQADLHQGGSHEVQLDATGLTMESRVSSPMSPDGMEEDLATMEGVVVAETQQQLGTRPQPHDGLAGVDSSGGVMPLHGAGLELPVVMEQEHMGGRVGTSTTGAGGPGTLSEALHSTGELNSGVVIINPKPNPNLLVSTYC</sequence>
<keyword evidence="2" id="KW-1185">Reference proteome</keyword>
<dbReference type="AlphaFoldDB" id="A0A672KW39"/>